<evidence type="ECO:0000313" key="2">
    <source>
        <dbReference type="Proteomes" id="UP000050343"/>
    </source>
</evidence>
<sequence>MKKSVGKTILHTQVETRLMQLAKREAAERRIPLRAVVEAALAERYDPEHAKAEEMLVLKELRSLRNEVRNVHFGNQMLVELTTLTTKNLFARLPAATPASNAAGVGFYNALIASVERVFSGRTPLLDKLTASLLRAQTDSEFDALQAATGQIDNADHDPEAPHERITLP</sequence>
<protein>
    <recommendedName>
        <fullName evidence="3">CopG family transcriptional regulator</fullName>
    </recommendedName>
</protein>
<proteinExistence type="predicted"/>
<dbReference type="AlphaFoldDB" id="A0A1V9GJZ8"/>
<reference evidence="1 2" key="2">
    <citation type="journal article" date="2017" name="Plant Pathol.">
        <title>Pathogenicity and virulence gene content of Xanthomonas strains infecting Araceae, formerly known as Xanthomonas axonopodis pv. dieffenbachiae.</title>
        <authorList>
            <person name="Constantin E.C."/>
            <person name="Haegeman A."/>
            <person name="Van Vaerenbergh J."/>
            <person name="Baeyen S."/>
            <person name="Van Malderghem C."/>
            <person name="Maes M."/>
            <person name="Cottyn B."/>
        </authorList>
    </citation>
    <scope>NUCLEOTIDE SEQUENCE [LARGE SCALE GENOMIC DNA]</scope>
    <source>
        <strain evidence="2">LMG9055</strain>
    </source>
</reference>
<evidence type="ECO:0008006" key="3">
    <source>
        <dbReference type="Google" id="ProtNLM"/>
    </source>
</evidence>
<evidence type="ECO:0000313" key="1">
    <source>
        <dbReference type="EMBL" id="OQP70844.1"/>
    </source>
</evidence>
<name>A0A1V9GJZ8_9XANT</name>
<gene>
    <name evidence="1" type="ORF">IA54_015745</name>
</gene>
<dbReference type="Proteomes" id="UP000050343">
    <property type="component" value="Unassembled WGS sequence"/>
</dbReference>
<comment type="caution">
    <text evidence="1">The sequence shown here is derived from an EMBL/GenBank/DDBJ whole genome shotgun (WGS) entry which is preliminary data.</text>
</comment>
<organism evidence="1 2">
    <name type="scientific">Xanthomonas phaseoli pv. syngonii LMG 9055</name>
    <dbReference type="NCBI Taxonomy" id="1437878"/>
    <lineage>
        <taxon>Bacteria</taxon>
        <taxon>Pseudomonadati</taxon>
        <taxon>Pseudomonadota</taxon>
        <taxon>Gammaproteobacteria</taxon>
        <taxon>Lysobacterales</taxon>
        <taxon>Lysobacteraceae</taxon>
        <taxon>Xanthomonas</taxon>
    </lineage>
</organism>
<accession>A0A1V9GJZ8</accession>
<reference evidence="1 2" key="1">
    <citation type="journal article" date="2016" name="Plant Pathol.">
        <title>Genetic characterization of strains named as Xanthomonas axonopodis pv. dieffenbachiae leads to a taxonomic revision of the X. axonopodis species complex.</title>
        <authorList>
            <person name="Constantin E.C."/>
            <person name="Cleenwerck I."/>
            <person name="Maes M."/>
            <person name="Baeyen S."/>
            <person name="Van Malderghem C."/>
            <person name="De Vos P."/>
            <person name="Cottyn B."/>
        </authorList>
    </citation>
    <scope>NUCLEOTIDE SEQUENCE [LARGE SCALE GENOMIC DNA]</scope>
    <source>
        <strain evidence="2">LMG9055</strain>
    </source>
</reference>
<dbReference type="EMBL" id="JPUO02000252">
    <property type="protein sequence ID" value="OQP70844.1"/>
    <property type="molecule type" value="Genomic_DNA"/>
</dbReference>